<dbReference type="AlphaFoldDB" id="A0A511Z9L3"/>
<feature type="transmembrane region" description="Helical" evidence="6">
    <location>
        <begin position="239"/>
        <end position="258"/>
    </location>
</feature>
<feature type="transmembrane region" description="Helical" evidence="6">
    <location>
        <begin position="78"/>
        <end position="96"/>
    </location>
</feature>
<dbReference type="PANTHER" id="PTHR23531:SF2">
    <property type="entry name" value="PERMEASE"/>
    <property type="match status" value="1"/>
</dbReference>
<dbReference type="OrthoDB" id="9814001at2"/>
<dbReference type="Gene3D" id="1.20.1250.20">
    <property type="entry name" value="MFS general substrate transporter like domains"/>
    <property type="match status" value="1"/>
</dbReference>
<name>A0A511Z9L3_9BACL</name>
<proteinExistence type="predicted"/>
<dbReference type="EMBL" id="BJYL01000032">
    <property type="protein sequence ID" value="GEN84118.1"/>
    <property type="molecule type" value="Genomic_DNA"/>
</dbReference>
<feature type="transmembrane region" description="Helical" evidence="6">
    <location>
        <begin position="213"/>
        <end position="233"/>
    </location>
</feature>
<feature type="transmembrane region" description="Helical" evidence="6">
    <location>
        <begin position="270"/>
        <end position="291"/>
    </location>
</feature>
<feature type="transmembrane region" description="Helical" evidence="6">
    <location>
        <begin position="166"/>
        <end position="185"/>
    </location>
</feature>
<comment type="subcellular location">
    <subcellularLocation>
        <location evidence="1">Cell membrane</location>
        <topology evidence="1">Multi-pass membrane protein</topology>
    </subcellularLocation>
</comment>
<evidence type="ECO:0000313" key="9">
    <source>
        <dbReference type="Proteomes" id="UP000321901"/>
    </source>
</evidence>
<comment type="caution">
    <text evidence="8">The sequence shown here is derived from an EMBL/GenBank/DDBJ whole genome shotgun (WGS) entry which is preliminary data.</text>
</comment>
<evidence type="ECO:0000256" key="4">
    <source>
        <dbReference type="ARBA" id="ARBA00022989"/>
    </source>
</evidence>
<feature type="transmembrane region" description="Helical" evidence="6">
    <location>
        <begin position="137"/>
        <end position="160"/>
    </location>
</feature>
<dbReference type="GO" id="GO:0005886">
    <property type="term" value="C:plasma membrane"/>
    <property type="evidence" value="ECO:0007669"/>
    <property type="project" value="UniProtKB-SubCell"/>
</dbReference>
<feature type="transmembrane region" description="Helical" evidence="6">
    <location>
        <begin position="362"/>
        <end position="382"/>
    </location>
</feature>
<dbReference type="Pfam" id="PF07690">
    <property type="entry name" value="MFS_1"/>
    <property type="match status" value="1"/>
</dbReference>
<keyword evidence="4 6" id="KW-1133">Transmembrane helix</keyword>
<dbReference type="InterPro" id="IPR036259">
    <property type="entry name" value="MFS_trans_sf"/>
</dbReference>
<dbReference type="GO" id="GO:0022857">
    <property type="term" value="F:transmembrane transporter activity"/>
    <property type="evidence" value="ECO:0007669"/>
    <property type="project" value="InterPro"/>
</dbReference>
<dbReference type="InterPro" id="IPR011701">
    <property type="entry name" value="MFS"/>
</dbReference>
<gene>
    <name evidence="8" type="primary">ywoG</name>
    <name evidence="8" type="ORF">SLU01_24300</name>
</gene>
<evidence type="ECO:0000313" key="8">
    <source>
        <dbReference type="EMBL" id="GEN84118.1"/>
    </source>
</evidence>
<evidence type="ECO:0000256" key="3">
    <source>
        <dbReference type="ARBA" id="ARBA00022692"/>
    </source>
</evidence>
<feature type="transmembrane region" description="Helical" evidence="6">
    <location>
        <begin position="48"/>
        <end position="66"/>
    </location>
</feature>
<keyword evidence="3 6" id="KW-0812">Transmembrane</keyword>
<feature type="transmembrane region" description="Helical" evidence="6">
    <location>
        <begin position="297"/>
        <end position="319"/>
    </location>
</feature>
<feature type="domain" description="Major facilitator superfamily (MFS) profile" evidence="7">
    <location>
        <begin position="7"/>
        <end position="385"/>
    </location>
</feature>
<keyword evidence="9" id="KW-1185">Reference proteome</keyword>
<keyword evidence="5 6" id="KW-0472">Membrane</keyword>
<dbReference type="RefSeq" id="WP_147058657.1">
    <property type="nucleotide sequence ID" value="NZ_BJYL01000032.1"/>
</dbReference>
<evidence type="ECO:0000256" key="5">
    <source>
        <dbReference type="ARBA" id="ARBA00023136"/>
    </source>
</evidence>
<organism evidence="8 9">
    <name type="scientific">Sporosarcina luteola</name>
    <dbReference type="NCBI Taxonomy" id="582850"/>
    <lineage>
        <taxon>Bacteria</taxon>
        <taxon>Bacillati</taxon>
        <taxon>Bacillota</taxon>
        <taxon>Bacilli</taxon>
        <taxon>Bacillales</taxon>
        <taxon>Caryophanaceae</taxon>
        <taxon>Sporosarcina</taxon>
    </lineage>
</organism>
<evidence type="ECO:0000256" key="2">
    <source>
        <dbReference type="ARBA" id="ARBA00022448"/>
    </source>
</evidence>
<protein>
    <submittedName>
        <fullName evidence="8">Putative MFS-type transporter YwoG</fullName>
    </submittedName>
</protein>
<evidence type="ECO:0000259" key="7">
    <source>
        <dbReference type="PROSITE" id="PS50850"/>
    </source>
</evidence>
<dbReference type="CDD" id="cd17489">
    <property type="entry name" value="MFS_YfcJ_like"/>
    <property type="match status" value="1"/>
</dbReference>
<accession>A0A511Z9L3</accession>
<keyword evidence="2" id="KW-0813">Transport</keyword>
<dbReference type="InterPro" id="IPR052714">
    <property type="entry name" value="MFS_Exporter"/>
</dbReference>
<sequence>MNHKEPIWTKSFISLFFTNLSVFIVFYGLVSTLPLYAKDALSRTDEEAGLLMTIFLLSAIIVRPFTGKLLDLAGKRKMLWISLFFYLICTILYYFITPFEGLLALRFFQGVWFSIVTTAAGSLAADIVPVTRRGAGLGYFVMSTNLAVVIGPFVALFIIQSYSYDALFIMMSVLIIIGALVAVLIPDVKVEGAAVQSKLFTWNDLFEKKAMPIALLASLIAFSYASVLSYLSIYAQEKGLLPLASFFFVVFAAVMLISRPFTGKIFDEKGPAFILIPGFVLFFLGLLILAFMNSGGLFLLAGACVGLGYGALVPSLQTLAIQSTSHNRSGYATATFFTLFDTGLAIGSFVLGIVAVQLGYRNVYLLSSLLVLAVLAFYLVTVRKRRQA</sequence>
<dbReference type="PANTHER" id="PTHR23531">
    <property type="entry name" value="QUINOLENE RESISTANCE PROTEIN NORA"/>
    <property type="match status" value="1"/>
</dbReference>
<evidence type="ECO:0000256" key="1">
    <source>
        <dbReference type="ARBA" id="ARBA00004651"/>
    </source>
</evidence>
<dbReference type="PROSITE" id="PS50850">
    <property type="entry name" value="MFS"/>
    <property type="match status" value="1"/>
</dbReference>
<dbReference type="InterPro" id="IPR020846">
    <property type="entry name" value="MFS_dom"/>
</dbReference>
<dbReference type="SUPFAM" id="SSF103473">
    <property type="entry name" value="MFS general substrate transporter"/>
    <property type="match status" value="1"/>
</dbReference>
<reference evidence="8 9" key="1">
    <citation type="submission" date="2019-07" db="EMBL/GenBank/DDBJ databases">
        <title>Whole genome shotgun sequence of Sporosarcina luteola NBRC 105378.</title>
        <authorList>
            <person name="Hosoyama A."/>
            <person name="Uohara A."/>
            <person name="Ohji S."/>
            <person name="Ichikawa N."/>
        </authorList>
    </citation>
    <scope>NUCLEOTIDE SEQUENCE [LARGE SCALE GENOMIC DNA]</scope>
    <source>
        <strain evidence="8 9">NBRC 105378</strain>
    </source>
</reference>
<feature type="transmembrane region" description="Helical" evidence="6">
    <location>
        <begin position="102"/>
        <end position="125"/>
    </location>
</feature>
<dbReference type="Proteomes" id="UP000321901">
    <property type="component" value="Unassembled WGS sequence"/>
</dbReference>
<feature type="transmembrane region" description="Helical" evidence="6">
    <location>
        <begin position="331"/>
        <end position="356"/>
    </location>
</feature>
<evidence type="ECO:0000256" key="6">
    <source>
        <dbReference type="SAM" id="Phobius"/>
    </source>
</evidence>
<feature type="transmembrane region" description="Helical" evidence="6">
    <location>
        <begin position="12"/>
        <end position="36"/>
    </location>
</feature>